<dbReference type="KEGG" id="rso:RSc1489"/>
<dbReference type="RefSeq" id="WP_011001438.1">
    <property type="nucleotide sequence ID" value="NC_003295.1"/>
</dbReference>
<keyword evidence="2" id="KW-1185">Reference proteome</keyword>
<accession>Q8XZB3</accession>
<dbReference type="Proteomes" id="UP000001436">
    <property type="component" value="Chromosome"/>
</dbReference>
<dbReference type="AlphaFoldDB" id="Q8XZB3"/>
<dbReference type="HOGENOM" id="CLU_135652_0_0_4"/>
<evidence type="ECO:0000313" key="2">
    <source>
        <dbReference type="Proteomes" id="UP000001436"/>
    </source>
</evidence>
<dbReference type="eggNOG" id="COG5005">
    <property type="taxonomic scope" value="Bacteria"/>
</dbReference>
<protein>
    <submittedName>
        <fullName evidence="1">Prophage protein</fullName>
    </submittedName>
</protein>
<name>Q8XZB3_RALN1</name>
<sequence>MTMREFSSIGAFIAHLATLEGRLALDSRAALTDAAKLVEEQAKAEIGAYQPAVGPFAAWPELADSTKEDRARKGYPENEPLLRTGDLRDSISHEVHGLEAIVGSTEDVALYQELGTQHIPPRPFLGTAAVVKEKEIVKLIGEQLAGTLAGVRYRIKGD</sequence>
<gene>
    <name evidence="1" type="ordered locus">RSc1489</name>
</gene>
<organism evidence="1 2">
    <name type="scientific">Ralstonia nicotianae (strain ATCC BAA-1114 / GMI1000)</name>
    <name type="common">Ralstonia solanacearum</name>
    <dbReference type="NCBI Taxonomy" id="267608"/>
    <lineage>
        <taxon>Bacteria</taxon>
        <taxon>Pseudomonadati</taxon>
        <taxon>Pseudomonadota</taxon>
        <taxon>Betaproteobacteria</taxon>
        <taxon>Burkholderiales</taxon>
        <taxon>Burkholderiaceae</taxon>
        <taxon>Ralstonia</taxon>
        <taxon>Ralstonia solanacearum species complex</taxon>
    </lineage>
</organism>
<dbReference type="EnsemblBacteria" id="CAD15191">
    <property type="protein sequence ID" value="CAD15191"/>
    <property type="gene ID" value="RSc1489"/>
</dbReference>
<dbReference type="NCBIfam" id="TIGR01725">
    <property type="entry name" value="phge_HK97_gp10"/>
    <property type="match status" value="1"/>
</dbReference>
<dbReference type="InterPro" id="IPR010064">
    <property type="entry name" value="HK97-gp10_tail"/>
</dbReference>
<dbReference type="EMBL" id="AL646052">
    <property type="protein sequence ID" value="CAD15191.1"/>
    <property type="molecule type" value="Genomic_DNA"/>
</dbReference>
<dbReference type="STRING" id="267608.RSc1489"/>
<evidence type="ECO:0000313" key="1">
    <source>
        <dbReference type="EMBL" id="CAD15191.1"/>
    </source>
</evidence>
<reference evidence="1 2" key="1">
    <citation type="journal article" date="2002" name="Nature">
        <title>Genome sequence of the plant pathogen Ralstonia solanacearum.</title>
        <authorList>
            <person name="Salanoubat M."/>
            <person name="Genin S."/>
            <person name="Artiguenave F."/>
            <person name="Gouzy J."/>
            <person name="Mangenot S."/>
            <person name="Arlat M."/>
            <person name="Billault A."/>
            <person name="Brottier P."/>
            <person name="Camus J.C."/>
            <person name="Cattolico L."/>
            <person name="Chandler M."/>
            <person name="Choisne N."/>
            <person name="Claudel-Renard C."/>
            <person name="Cunnac S."/>
            <person name="Demange N."/>
            <person name="Gaspin C."/>
            <person name="Lavie M."/>
            <person name="Moisan A."/>
            <person name="Robert C."/>
            <person name="Saurin W."/>
            <person name="Schiex T."/>
            <person name="Siguier P."/>
            <person name="Thebault P."/>
            <person name="Whalen M."/>
            <person name="Wincker P."/>
            <person name="Levy M."/>
            <person name="Weissenbach J."/>
            <person name="Boucher C.A."/>
        </authorList>
    </citation>
    <scope>NUCLEOTIDE SEQUENCE [LARGE SCALE GENOMIC DNA]</scope>
    <source>
        <strain evidence="2">ATCC BAA-1114 / GMI1000</strain>
    </source>
</reference>
<proteinExistence type="predicted"/>